<dbReference type="PIRSF" id="PIRSF015589">
    <property type="entry name" value="PP_kinase"/>
    <property type="match status" value="1"/>
</dbReference>
<accession>A0AAC9QRU7</accession>
<dbReference type="SUPFAM" id="SSF143724">
    <property type="entry name" value="PHP14-like"/>
    <property type="match status" value="1"/>
</dbReference>
<dbReference type="GO" id="GO:0006799">
    <property type="term" value="P:polyphosphate biosynthetic process"/>
    <property type="evidence" value="ECO:0007669"/>
    <property type="project" value="UniProtKB-UniRule"/>
</dbReference>
<dbReference type="CDD" id="cd09168">
    <property type="entry name" value="PLDc_PaPPK1_C2_like"/>
    <property type="match status" value="1"/>
</dbReference>
<dbReference type="Proteomes" id="UP000192391">
    <property type="component" value="Chromosome"/>
</dbReference>
<proteinExistence type="inferred from homology"/>
<dbReference type="SUPFAM" id="SSF56024">
    <property type="entry name" value="Phospholipase D/nuclease"/>
    <property type="match status" value="2"/>
</dbReference>
<dbReference type="HAMAP" id="MF_00347">
    <property type="entry name" value="Polyphosphate_kinase"/>
    <property type="match status" value="1"/>
</dbReference>
<gene>
    <name evidence="8" type="primary">ppk</name>
    <name evidence="14" type="ORF">B2M23_02020</name>
</gene>
<dbReference type="NCBIfam" id="NF003917">
    <property type="entry name" value="PRK05443.1-1"/>
    <property type="match status" value="1"/>
</dbReference>
<dbReference type="Pfam" id="PF13089">
    <property type="entry name" value="PP_kinase_N"/>
    <property type="match status" value="1"/>
</dbReference>
<dbReference type="InterPro" id="IPR036830">
    <property type="entry name" value="PP_kinase_middle_dom_sf"/>
</dbReference>
<evidence type="ECO:0000313" key="14">
    <source>
        <dbReference type="EMBL" id="ARD64401.1"/>
    </source>
</evidence>
<comment type="similarity">
    <text evidence="8 9">Belongs to the polyphosphate kinase 1 (PPK1) family.</text>
</comment>
<name>A0AAC9QRU7_EUBLI</name>
<feature type="binding site" evidence="8">
    <location>
        <position position="44"/>
    </location>
    <ligand>
        <name>ATP</name>
        <dbReference type="ChEBI" id="CHEBI:30616"/>
    </ligand>
</feature>
<evidence type="ECO:0000256" key="9">
    <source>
        <dbReference type="RuleBase" id="RU003800"/>
    </source>
</evidence>
<keyword evidence="5 8" id="KW-0418">Kinase</keyword>
<evidence type="ECO:0000259" key="10">
    <source>
        <dbReference type="Pfam" id="PF02503"/>
    </source>
</evidence>
<evidence type="ECO:0000256" key="4">
    <source>
        <dbReference type="ARBA" id="ARBA00022741"/>
    </source>
</evidence>
<dbReference type="Pfam" id="PF02503">
    <property type="entry name" value="PP_kinase"/>
    <property type="match status" value="1"/>
</dbReference>
<dbReference type="CDD" id="cd09165">
    <property type="entry name" value="PLDc_PaPPK1_C1_like"/>
    <property type="match status" value="1"/>
</dbReference>
<feature type="binding site" evidence="8">
    <location>
        <position position="600"/>
    </location>
    <ligand>
        <name>ATP</name>
        <dbReference type="ChEBI" id="CHEBI:30616"/>
    </ligand>
</feature>
<feature type="domain" description="Polyphosphate kinase C-terminal" evidence="13">
    <location>
        <begin position="339"/>
        <end position="503"/>
    </location>
</feature>
<dbReference type="Gene3D" id="3.30.1840.10">
    <property type="entry name" value="Polyphosphate kinase middle domain"/>
    <property type="match status" value="1"/>
</dbReference>
<organism evidence="14 15">
    <name type="scientific">Eubacterium limosum</name>
    <dbReference type="NCBI Taxonomy" id="1736"/>
    <lineage>
        <taxon>Bacteria</taxon>
        <taxon>Bacillati</taxon>
        <taxon>Bacillota</taxon>
        <taxon>Clostridia</taxon>
        <taxon>Eubacteriales</taxon>
        <taxon>Eubacteriaceae</taxon>
        <taxon>Eubacterium</taxon>
    </lineage>
</organism>
<dbReference type="Gene3D" id="1.20.58.310">
    <property type="entry name" value="Polyphosphate kinase N-terminal domain"/>
    <property type="match status" value="1"/>
</dbReference>
<evidence type="ECO:0000259" key="11">
    <source>
        <dbReference type="Pfam" id="PF13089"/>
    </source>
</evidence>
<dbReference type="Gene3D" id="3.30.870.10">
    <property type="entry name" value="Endonuclease Chain A"/>
    <property type="match status" value="2"/>
</dbReference>
<feature type="binding site" evidence="8">
    <location>
        <position position="383"/>
    </location>
    <ligand>
        <name>Mg(2+)</name>
        <dbReference type="ChEBI" id="CHEBI:18420"/>
    </ligand>
</feature>
<dbReference type="EC" id="2.7.4.1" evidence="8 9"/>
<comment type="function">
    <text evidence="8 9">Catalyzes the reversible transfer of the terminal phosphate of ATP to form a long-chain polyphosphate (polyP).</text>
</comment>
<evidence type="ECO:0000259" key="12">
    <source>
        <dbReference type="Pfam" id="PF13090"/>
    </source>
</evidence>
<dbReference type="NCBIfam" id="NF003920">
    <property type="entry name" value="PRK05443.2-1"/>
    <property type="match status" value="1"/>
</dbReference>
<evidence type="ECO:0000256" key="3">
    <source>
        <dbReference type="ARBA" id="ARBA00022723"/>
    </source>
</evidence>
<dbReference type="GO" id="GO:0046872">
    <property type="term" value="F:metal ion binding"/>
    <property type="evidence" value="ECO:0007669"/>
    <property type="project" value="UniProtKB-KW"/>
</dbReference>
<evidence type="ECO:0000313" key="15">
    <source>
        <dbReference type="Proteomes" id="UP000192391"/>
    </source>
</evidence>
<evidence type="ECO:0000259" key="13">
    <source>
        <dbReference type="Pfam" id="PF17941"/>
    </source>
</evidence>
<evidence type="ECO:0000256" key="6">
    <source>
        <dbReference type="ARBA" id="ARBA00022840"/>
    </source>
</evidence>
<dbReference type="InterPro" id="IPR025200">
    <property type="entry name" value="PPK_C_dom2"/>
</dbReference>
<feature type="binding site" evidence="8">
    <location>
        <position position="413"/>
    </location>
    <ligand>
        <name>Mg(2+)</name>
        <dbReference type="ChEBI" id="CHEBI:18420"/>
    </ligand>
</feature>
<keyword evidence="2 8" id="KW-0808">Transferase</keyword>
<comment type="cofactor">
    <cofactor evidence="8">
        <name>Mg(2+)</name>
        <dbReference type="ChEBI" id="CHEBI:18420"/>
    </cofactor>
</comment>
<protein>
    <recommendedName>
        <fullName evidence="8 9">Polyphosphate kinase</fullName>
        <ecNumber evidence="8 9">2.7.4.1</ecNumber>
    </recommendedName>
    <alternativeName>
        <fullName evidence="8">ATP-polyphosphate phosphotransferase</fullName>
    </alternativeName>
    <alternativeName>
        <fullName evidence="8">Polyphosphoric acid kinase</fullName>
    </alternativeName>
</protein>
<evidence type="ECO:0000256" key="2">
    <source>
        <dbReference type="ARBA" id="ARBA00022679"/>
    </source>
</evidence>
<keyword evidence="1 8" id="KW-0597">Phosphoprotein</keyword>
<dbReference type="InterPro" id="IPR003414">
    <property type="entry name" value="PP_kinase"/>
</dbReference>
<dbReference type="PANTHER" id="PTHR30218">
    <property type="entry name" value="POLYPHOSPHATE KINASE"/>
    <property type="match status" value="1"/>
</dbReference>
<dbReference type="InterPro" id="IPR036832">
    <property type="entry name" value="PPK_N_dom_sf"/>
</dbReference>
<dbReference type="GO" id="GO:0005524">
    <property type="term" value="F:ATP binding"/>
    <property type="evidence" value="ECO:0007669"/>
    <property type="project" value="UniProtKB-KW"/>
</dbReference>
<feature type="domain" description="Polyphosphate kinase C-terminal" evidence="12">
    <location>
        <begin position="511"/>
        <end position="682"/>
    </location>
</feature>
<keyword evidence="7 8" id="KW-0460">Magnesium</keyword>
<dbReference type="InterPro" id="IPR025198">
    <property type="entry name" value="PPK_N_dom"/>
</dbReference>
<keyword evidence="6 8" id="KW-0067">ATP-binding</keyword>
<dbReference type="PANTHER" id="PTHR30218:SF0">
    <property type="entry name" value="POLYPHOSPHATE KINASE"/>
    <property type="match status" value="1"/>
</dbReference>
<feature type="active site" description="Phosphohistidine intermediate" evidence="8">
    <location>
        <position position="443"/>
    </location>
</feature>
<dbReference type="Pfam" id="PF13090">
    <property type="entry name" value="PP_kinase_C"/>
    <property type="match status" value="1"/>
</dbReference>
<dbReference type="AlphaFoldDB" id="A0AAC9QRU7"/>
<feature type="binding site" evidence="8">
    <location>
        <position position="572"/>
    </location>
    <ligand>
        <name>ATP</name>
        <dbReference type="ChEBI" id="CHEBI:30616"/>
    </ligand>
</feature>
<reference evidence="15" key="1">
    <citation type="journal article" date="2017" name="Sci. Rep.">
        <title>Determination of the Genome and Primary Transcriptome of Syngas Fermenting Eubacterium limosum ATCC 8486.</title>
        <authorList>
            <person name="Song Y."/>
            <person name="Shin J."/>
            <person name="Jeong Y."/>
            <person name="Jin S."/>
            <person name="Lee J.K."/>
            <person name="Kim D.R."/>
            <person name="Kim S.C."/>
            <person name="Cho S."/>
            <person name="Cho B.K."/>
        </authorList>
    </citation>
    <scope>NUCLEOTIDE SEQUENCE [LARGE SCALE GENOMIC DNA]</scope>
    <source>
        <strain evidence="15">ATCC 8486</strain>
    </source>
</reference>
<dbReference type="FunFam" id="3.30.870.10:FF:000001">
    <property type="entry name" value="Polyphosphate kinase"/>
    <property type="match status" value="1"/>
</dbReference>
<dbReference type="Pfam" id="PF17941">
    <property type="entry name" value="PP_kinase_C_1"/>
    <property type="match status" value="1"/>
</dbReference>
<dbReference type="GO" id="GO:0008976">
    <property type="term" value="F:polyphosphate kinase activity"/>
    <property type="evidence" value="ECO:0007669"/>
    <property type="project" value="UniProtKB-UniRule"/>
</dbReference>
<keyword evidence="4 8" id="KW-0547">Nucleotide-binding</keyword>
<feature type="binding site" evidence="8">
    <location>
        <position position="476"/>
    </location>
    <ligand>
        <name>ATP</name>
        <dbReference type="ChEBI" id="CHEBI:30616"/>
    </ligand>
</feature>
<comment type="catalytic activity">
    <reaction evidence="8 9">
        <text>[phosphate](n) + ATP = [phosphate](n+1) + ADP</text>
        <dbReference type="Rhea" id="RHEA:19573"/>
        <dbReference type="Rhea" id="RHEA-COMP:9859"/>
        <dbReference type="Rhea" id="RHEA-COMP:14280"/>
        <dbReference type="ChEBI" id="CHEBI:16838"/>
        <dbReference type="ChEBI" id="CHEBI:30616"/>
        <dbReference type="ChEBI" id="CHEBI:456216"/>
        <dbReference type="EC" id="2.7.4.1"/>
    </reaction>
</comment>
<comment type="PTM">
    <text evidence="8 9">An intermediate of this reaction is the autophosphorylated ppk in which a phosphate is covalently linked to a histidine residue through a N-P bond.</text>
</comment>
<sequence>MKENLYINRERSWLDFNYRVLEEAYDKTNMIMDRLKFLAITASNLDEFFMVRIAGLMDQVNVGYNKKGLDGKTPTEQLAEINTITQEMMKRQYNCLLKSLVPELNQNHIFFVEYDELEGEEREYVDDYFLETCYPVLTPQAIDNSRPFPLVKNNQVYLCVQLLDTQEDKKKKKKESKEDEEYMAILEIPKVLDRIIALPRTDREAPYRYIFIENIIIHNAGQLFTGYDVKHVSEFRITRNGDLAIDEDEAEDLLIEIEKSIQQRKWGACIKLEITKAMSKKAKRKLIEELEISEADVYELKGQLDLTCFMKFQGRPEFDELREPIYKPLPSRDFYEQEDIFEVIREKDRLLHHPYQSFDTVVDFVRKAAADPDVLAIKQTLYRVSGDSPIIAALIEAAQNGKQVTVLVELKARFDEANNIVWAKKLERAGCHVIYGLVGLKIHCKMILVVRKEEDGIRRYVHLGTGNYNDVTARLYTDIGMFTAKESYGSDVSTLFNVLSGYSHYTLWKKLEVAPTTMREAFNRHIDREIENVKLGVRGRIIAKMNSLIDDQIVEKLYEASQAGVEIRLIVRGMCSLIPGIRGVSENITVHSIVGTFLEHSRIYYFYNQGKEELYLSSADWMQRNLNRRIETLFPVEDPDLKAELKHILDITLRDTIKTRVMTETGEYIRVDKRGKELLSCQQYFCEEAEQQFEEARLKQRLKQGSGD</sequence>
<evidence type="ECO:0000256" key="5">
    <source>
        <dbReference type="ARBA" id="ARBA00022777"/>
    </source>
</evidence>
<evidence type="ECO:0000256" key="1">
    <source>
        <dbReference type="ARBA" id="ARBA00022553"/>
    </source>
</evidence>
<dbReference type="NCBIfam" id="NF003921">
    <property type="entry name" value="PRK05443.2-2"/>
    <property type="match status" value="1"/>
</dbReference>
<dbReference type="NCBIfam" id="TIGR03705">
    <property type="entry name" value="poly_P_kin"/>
    <property type="match status" value="1"/>
</dbReference>
<dbReference type="KEGG" id="elim:B2M23_02020"/>
<dbReference type="InterPro" id="IPR041108">
    <property type="entry name" value="PP_kinase_C_1"/>
</dbReference>
<dbReference type="SUPFAM" id="SSF140356">
    <property type="entry name" value="PPK N-terminal domain-like"/>
    <property type="match status" value="1"/>
</dbReference>
<evidence type="ECO:0000256" key="7">
    <source>
        <dbReference type="ARBA" id="ARBA00022842"/>
    </source>
</evidence>
<keyword evidence="3 8" id="KW-0479">Metal-binding</keyword>
<dbReference type="GO" id="GO:0009358">
    <property type="term" value="C:polyphosphate kinase complex"/>
    <property type="evidence" value="ECO:0007669"/>
    <property type="project" value="InterPro"/>
</dbReference>
<dbReference type="InterPro" id="IPR024953">
    <property type="entry name" value="PP_kinase_middle"/>
</dbReference>
<dbReference type="RefSeq" id="WP_038351088.1">
    <property type="nucleotide sequence ID" value="NZ_CP019962.1"/>
</dbReference>
<dbReference type="NCBIfam" id="NF003918">
    <property type="entry name" value="PRK05443.1-2"/>
    <property type="match status" value="1"/>
</dbReference>
<evidence type="ECO:0000256" key="8">
    <source>
        <dbReference type="HAMAP-Rule" id="MF_00347"/>
    </source>
</evidence>
<feature type="domain" description="Polyphosphate kinase middle" evidence="10">
    <location>
        <begin position="120"/>
        <end position="312"/>
    </location>
</feature>
<dbReference type="EMBL" id="CP019962">
    <property type="protein sequence ID" value="ARD64401.1"/>
    <property type="molecule type" value="Genomic_DNA"/>
</dbReference>
<feature type="domain" description="Polyphosphate kinase N-terminal" evidence="11">
    <location>
        <begin position="6"/>
        <end position="111"/>
    </location>
</feature>